<comment type="caution">
    <text evidence="11">The sequence shown here is derived from an EMBL/GenBank/DDBJ whole genome shotgun (WGS) entry which is preliminary data.</text>
</comment>
<keyword evidence="3" id="KW-0808">Transferase</keyword>
<dbReference type="PANTHER" id="PTHR41533:SF2">
    <property type="entry name" value="BLR7131 PROTEIN"/>
    <property type="match status" value="1"/>
</dbReference>
<dbReference type="InterPro" id="IPR036365">
    <property type="entry name" value="PGBD-like_sf"/>
</dbReference>
<keyword evidence="5" id="KW-0573">Peptidoglycan synthesis</keyword>
<dbReference type="RefSeq" id="WP_277579329.1">
    <property type="nucleotide sequence ID" value="NZ_JANRMI010000005.1"/>
</dbReference>
<evidence type="ECO:0000256" key="5">
    <source>
        <dbReference type="ARBA" id="ARBA00022984"/>
    </source>
</evidence>
<dbReference type="Pfam" id="PF03734">
    <property type="entry name" value="YkuD"/>
    <property type="match status" value="1"/>
</dbReference>
<feature type="domain" description="L,D-transpeptidase scaffold" evidence="10">
    <location>
        <begin position="60"/>
        <end position="201"/>
    </location>
</feature>
<evidence type="ECO:0000256" key="6">
    <source>
        <dbReference type="ARBA" id="ARBA00023316"/>
    </source>
</evidence>
<sequence>MTLKSLIKKSFIFGMSVTLLAPSLSQAFGEASTIQAYVGRQALVPLIKPSWGRFILHTDSLNKLYSSRSYQAIWVGSDGRPNAMAESLKSILAAADRHGLNPGDYWDADVEALYNAANTNQNNWITFELAASEAMIRFASHLSTGRFDPEQVDTDIKFKKKEFNEYYELANAVIAGPQGLMAGLDRLAPAHSRYTDLLGALAQLKNQKASGGWVTISSPGVVLKRGVTNPVIQQIRNRLNQLGYSVSNAGGNTFDAEFETVVKLYQEKNGLKPDGVIGTRSEVLRSLNYTVNQRIAQVEATMEKLRWLPKNIEQRHIFVNLATTEFRLQDESGQVFYFNTVNGQPFRRTPSMRDQITFVNLNPTWTVPHSIAIKDKLPKLREDSRYLEKHDMYLYDANTDERVDPSMIDWRSMTPKMFSYYIRQNPGPENALGVVKFPLQNPWAIYMHDTNERNLFAENERHRSSGCVRLERPLELAAYLLQDQPEWSLQSIKDFVPMNKGEKPRELERKVYLTKPMPVYFMYLTVEKSENGALRFVDDVYGQDLRLSRALANKKDAEADPSAKTVTSSSGYLQVNGTPGKFQIFQKVRAVRCDMTRRGSCDAPLTLDLNKAQAIPAGDYLVGFENSMYPGVVNVQAGQNTVLNLEKLAVPSSVRGQKIRIYRDFSQSAEQQKMLLEMFTMGRHFNRLEKENFGDLYLTGSWERDFVQRFTYEICPKLDAYGEVSSEAKEVCSAWNNARSPSDLNPLYQFGNDGTLQELWVTYPGDVISSKHPRYLVSAPMTGDDFVAVFPGVYKVQAEGSKGSTAVSLRVGNVQ</sequence>
<comment type="pathway">
    <text evidence="1">Cell wall biogenesis; peptidoglycan biosynthesis.</text>
</comment>
<feature type="chain" id="PRO_5046665357" evidence="7">
    <location>
        <begin position="28"/>
        <end position="815"/>
    </location>
</feature>
<keyword evidence="4" id="KW-0133">Cell shape</keyword>
<evidence type="ECO:0000313" key="11">
    <source>
        <dbReference type="EMBL" id="MDG0817853.1"/>
    </source>
</evidence>
<dbReference type="Gene3D" id="2.40.440.10">
    <property type="entry name" value="L,D-transpeptidase catalytic domain-like"/>
    <property type="match status" value="1"/>
</dbReference>
<dbReference type="EMBL" id="JANRMI010000005">
    <property type="protein sequence ID" value="MDG0817853.1"/>
    <property type="molecule type" value="Genomic_DNA"/>
</dbReference>
<dbReference type="InterPro" id="IPR002477">
    <property type="entry name" value="Peptidoglycan-bd-like"/>
</dbReference>
<dbReference type="Proteomes" id="UP001152321">
    <property type="component" value="Unassembled WGS sequence"/>
</dbReference>
<evidence type="ECO:0000259" key="10">
    <source>
        <dbReference type="Pfam" id="PF20142"/>
    </source>
</evidence>
<feature type="domain" description="L,D-TPase catalytic" evidence="9">
    <location>
        <begin position="315"/>
        <end position="482"/>
    </location>
</feature>
<dbReference type="InterPro" id="IPR038063">
    <property type="entry name" value="Transpep_catalytic_dom"/>
</dbReference>
<feature type="domain" description="Peptidoglycan binding-like" evidence="8">
    <location>
        <begin position="230"/>
        <end position="279"/>
    </location>
</feature>
<evidence type="ECO:0000256" key="1">
    <source>
        <dbReference type="ARBA" id="ARBA00004752"/>
    </source>
</evidence>
<dbReference type="InterPro" id="IPR052905">
    <property type="entry name" value="LD-transpeptidase_YkuD-like"/>
</dbReference>
<reference evidence="11" key="1">
    <citation type="submission" date="2022-08" db="EMBL/GenBank/DDBJ databases">
        <title>Novel Bdellovibrio Species Isolated from Svalbard: Designation Bdellovibrio svalbardensis.</title>
        <authorList>
            <person name="Mitchell R.J."/>
            <person name="Choi S.Y."/>
        </authorList>
    </citation>
    <scope>NUCLEOTIDE SEQUENCE</scope>
    <source>
        <strain evidence="11">PAP01</strain>
    </source>
</reference>
<keyword evidence="12" id="KW-1185">Reference proteome</keyword>
<dbReference type="SUPFAM" id="SSF141523">
    <property type="entry name" value="L,D-transpeptidase catalytic domain-like"/>
    <property type="match status" value="1"/>
</dbReference>
<dbReference type="PANTHER" id="PTHR41533">
    <property type="entry name" value="L,D-TRANSPEPTIDASE HI_1667-RELATED"/>
    <property type="match status" value="1"/>
</dbReference>
<dbReference type="SUPFAM" id="SSF47090">
    <property type="entry name" value="PGBD-like"/>
    <property type="match status" value="1"/>
</dbReference>
<evidence type="ECO:0000256" key="3">
    <source>
        <dbReference type="ARBA" id="ARBA00022679"/>
    </source>
</evidence>
<dbReference type="Pfam" id="PF01471">
    <property type="entry name" value="PG_binding_1"/>
    <property type="match status" value="1"/>
</dbReference>
<evidence type="ECO:0000256" key="7">
    <source>
        <dbReference type="SAM" id="SignalP"/>
    </source>
</evidence>
<accession>A0ABT6DLU4</accession>
<dbReference type="CDD" id="cd16913">
    <property type="entry name" value="YkuD_like"/>
    <property type="match status" value="1"/>
</dbReference>
<dbReference type="InterPro" id="IPR045380">
    <property type="entry name" value="LD_TPept_scaffold_dom"/>
</dbReference>
<comment type="similarity">
    <text evidence="2">Belongs to the YkuD family.</text>
</comment>
<evidence type="ECO:0000256" key="2">
    <source>
        <dbReference type="ARBA" id="ARBA00005992"/>
    </source>
</evidence>
<keyword evidence="7" id="KW-0732">Signal</keyword>
<dbReference type="Gene3D" id="1.10.101.10">
    <property type="entry name" value="PGBD-like superfamily/PGBD"/>
    <property type="match status" value="1"/>
</dbReference>
<evidence type="ECO:0000259" key="9">
    <source>
        <dbReference type="Pfam" id="PF03734"/>
    </source>
</evidence>
<dbReference type="Pfam" id="PF20142">
    <property type="entry name" value="Scaffold"/>
    <property type="match status" value="1"/>
</dbReference>
<evidence type="ECO:0000256" key="4">
    <source>
        <dbReference type="ARBA" id="ARBA00022960"/>
    </source>
</evidence>
<dbReference type="InterPro" id="IPR005490">
    <property type="entry name" value="LD_TPept_cat_dom"/>
</dbReference>
<proteinExistence type="inferred from homology"/>
<dbReference type="InterPro" id="IPR036366">
    <property type="entry name" value="PGBDSf"/>
</dbReference>
<name>A0ABT6DLU4_9BACT</name>
<keyword evidence="6" id="KW-0961">Cell wall biogenesis/degradation</keyword>
<feature type="signal peptide" evidence="7">
    <location>
        <begin position="1"/>
        <end position="27"/>
    </location>
</feature>
<organism evidence="11 12">
    <name type="scientific">Bdellovibrio svalbardensis</name>
    <dbReference type="NCBI Taxonomy" id="2972972"/>
    <lineage>
        <taxon>Bacteria</taxon>
        <taxon>Pseudomonadati</taxon>
        <taxon>Bdellovibrionota</taxon>
        <taxon>Bdellovibrionia</taxon>
        <taxon>Bdellovibrionales</taxon>
        <taxon>Pseudobdellovibrionaceae</taxon>
        <taxon>Bdellovibrio</taxon>
    </lineage>
</organism>
<gene>
    <name evidence="11" type="ORF">NWE73_15840</name>
</gene>
<evidence type="ECO:0000259" key="8">
    <source>
        <dbReference type="Pfam" id="PF01471"/>
    </source>
</evidence>
<evidence type="ECO:0000313" key="12">
    <source>
        <dbReference type="Proteomes" id="UP001152321"/>
    </source>
</evidence>
<protein>
    <submittedName>
        <fullName evidence="11">L,D-transpeptidase family protein</fullName>
    </submittedName>
</protein>